<dbReference type="InterPro" id="IPR032914">
    <property type="entry name" value="Vam6/VPS39/TRAP1"/>
</dbReference>
<dbReference type="GO" id="GO:0034058">
    <property type="term" value="P:endosomal vesicle fusion"/>
    <property type="evidence" value="ECO:0007669"/>
    <property type="project" value="TreeGrafter"/>
</dbReference>
<dbReference type="GO" id="GO:0016020">
    <property type="term" value="C:membrane"/>
    <property type="evidence" value="ECO:0007669"/>
    <property type="project" value="TreeGrafter"/>
</dbReference>
<dbReference type="InterPro" id="IPR019453">
    <property type="entry name" value="VPS39/TGFA1_Znf"/>
</dbReference>
<gene>
    <name evidence="2" type="ORF">GH714_008956</name>
</gene>
<dbReference type="PANTHER" id="PTHR12894">
    <property type="entry name" value="CNH DOMAIN CONTAINING"/>
    <property type="match status" value="1"/>
</dbReference>
<keyword evidence="3" id="KW-1185">Reference proteome</keyword>
<feature type="domain" description="Vacuolar sorting protein 39/Transforming growth factor beta receptor-associated zinc finger" evidence="1">
    <location>
        <begin position="713"/>
        <end position="752"/>
    </location>
</feature>
<protein>
    <recommendedName>
        <fullName evidence="1">Vacuolar sorting protein 39/Transforming growth factor beta receptor-associated zinc finger domain-containing protein</fullName>
    </recommendedName>
</protein>
<evidence type="ECO:0000259" key="1">
    <source>
        <dbReference type="Pfam" id="PF10367"/>
    </source>
</evidence>
<dbReference type="Pfam" id="PF10367">
    <property type="entry name" value="zf-Vps39_C"/>
    <property type="match status" value="1"/>
</dbReference>
<dbReference type="AlphaFoldDB" id="A0A6A6LRG6"/>
<accession>A0A6A6LRG6</accession>
<evidence type="ECO:0000313" key="3">
    <source>
        <dbReference type="Proteomes" id="UP000467840"/>
    </source>
</evidence>
<name>A0A6A6LRG6_HEVBR</name>
<sequence>MAKPDPSARTVLEPLSNVDLSSYSVTSLRSLAVSSISDAQSLIYIGTFSGSLLLLSISTGDDATATATATASAPKDVQSALDFDASKRNVSFLRSVSFGDSPIETLHSVKKLSFSKGVCAIAKRIRSSELESTNLLGISGNNLESSSASQRILQKLGGGIRANGVKTKEPVQQSEVLVRNGKMELYNKRSGSCIQTVTFGGEGVGPCVVANEEVGIGKLVAVATPTKVTFYCKVSSEEQIKDLLRKKNFKEAISLVEELEYEGEMSNEMLSFVHAQVGFLLLFDLHFEEAVNHFLQSETMQPSEWFRVFLVKTVALVYVNVIKLKLAIHYKLNSKMGSVDEYLEVSREKELTLSVQEGVDTLLMYLYRALNRVDDMEQLAFQKTVVLWMTVQLPWAVQEELETLLDDSGHLRTLAFLYASKGMSSKALAIWRILARNYSSGLWEDPVVETDLQDGSKNIVSGREIAAIEASKILEELSDQELVLQHLGWIADINPVLAVEVLTSKKRVKQLLSDEVIAAIDPKKVEILQRYLQWLIEDQDSIDTQFHTLYALSLAKSAIEAFEVESISKNPDDERIRVMARKGYSIQKVRARDIGASNLALKLEDSEAAEQYCAEIGRPDAYMQLLDMYLDPQNGKEPMFKAAVRLLHNHGESLDPLQVLETLSPDMPLQLASDTILRMLRARLHHHCQGQIVHNLSRAIDVDARLARLEERSRHVQINESLCDSCHARLGTKLFAMYPDDTIVCYKCFRRQGESTSVTGRNFKRDVLLKPGPKGYARMSVFMVLGSLSKEHCILN</sequence>
<dbReference type="GO" id="GO:0005737">
    <property type="term" value="C:cytoplasm"/>
    <property type="evidence" value="ECO:0007669"/>
    <property type="project" value="TreeGrafter"/>
</dbReference>
<reference evidence="2 3" key="1">
    <citation type="journal article" date="2020" name="Mol. Plant">
        <title>The Chromosome-Based Rubber Tree Genome Provides New Insights into Spurge Genome Evolution and Rubber Biosynthesis.</title>
        <authorList>
            <person name="Liu J."/>
            <person name="Shi C."/>
            <person name="Shi C.C."/>
            <person name="Li W."/>
            <person name="Zhang Q.J."/>
            <person name="Zhang Y."/>
            <person name="Li K."/>
            <person name="Lu H.F."/>
            <person name="Shi C."/>
            <person name="Zhu S.T."/>
            <person name="Xiao Z.Y."/>
            <person name="Nan H."/>
            <person name="Yue Y."/>
            <person name="Zhu X.G."/>
            <person name="Wu Y."/>
            <person name="Hong X.N."/>
            <person name="Fan G.Y."/>
            <person name="Tong Y."/>
            <person name="Zhang D."/>
            <person name="Mao C.L."/>
            <person name="Liu Y.L."/>
            <person name="Hao S.J."/>
            <person name="Liu W.Q."/>
            <person name="Lv M.Q."/>
            <person name="Zhang H.B."/>
            <person name="Liu Y."/>
            <person name="Hu-Tang G.R."/>
            <person name="Wang J.P."/>
            <person name="Wang J.H."/>
            <person name="Sun Y.H."/>
            <person name="Ni S.B."/>
            <person name="Chen W.B."/>
            <person name="Zhang X.C."/>
            <person name="Jiao Y.N."/>
            <person name="Eichler E.E."/>
            <person name="Li G.H."/>
            <person name="Liu X."/>
            <person name="Gao L.Z."/>
        </authorList>
    </citation>
    <scope>NUCLEOTIDE SEQUENCE [LARGE SCALE GENOMIC DNA]</scope>
    <source>
        <strain evidence="3">cv. GT1</strain>
        <tissue evidence="2">Leaf</tissue>
    </source>
</reference>
<organism evidence="2 3">
    <name type="scientific">Hevea brasiliensis</name>
    <name type="common">Para rubber tree</name>
    <name type="synonym">Siphonia brasiliensis</name>
    <dbReference type="NCBI Taxonomy" id="3981"/>
    <lineage>
        <taxon>Eukaryota</taxon>
        <taxon>Viridiplantae</taxon>
        <taxon>Streptophyta</taxon>
        <taxon>Embryophyta</taxon>
        <taxon>Tracheophyta</taxon>
        <taxon>Spermatophyta</taxon>
        <taxon>Magnoliopsida</taxon>
        <taxon>eudicotyledons</taxon>
        <taxon>Gunneridae</taxon>
        <taxon>Pentapetalae</taxon>
        <taxon>rosids</taxon>
        <taxon>fabids</taxon>
        <taxon>Malpighiales</taxon>
        <taxon>Euphorbiaceae</taxon>
        <taxon>Crotonoideae</taxon>
        <taxon>Micrandreae</taxon>
        <taxon>Hevea</taxon>
    </lineage>
</organism>
<dbReference type="GO" id="GO:0006914">
    <property type="term" value="P:autophagy"/>
    <property type="evidence" value="ECO:0007669"/>
    <property type="project" value="TreeGrafter"/>
</dbReference>
<dbReference type="PANTHER" id="PTHR12894:SF43">
    <property type="entry name" value="VACUOLAR SORTING PROTEIN 3"/>
    <property type="match status" value="1"/>
</dbReference>
<evidence type="ECO:0000313" key="2">
    <source>
        <dbReference type="EMBL" id="KAF2302848.1"/>
    </source>
</evidence>
<comment type="caution">
    <text evidence="2">The sequence shown here is derived from an EMBL/GenBank/DDBJ whole genome shotgun (WGS) entry which is preliminary data.</text>
</comment>
<dbReference type="EMBL" id="JAAGAX010000009">
    <property type="protein sequence ID" value="KAF2302848.1"/>
    <property type="molecule type" value="Genomic_DNA"/>
</dbReference>
<dbReference type="Proteomes" id="UP000467840">
    <property type="component" value="Chromosome 16"/>
</dbReference>
<proteinExistence type="predicted"/>